<dbReference type="InterPro" id="IPR003409">
    <property type="entry name" value="MORN"/>
</dbReference>
<organism evidence="3 4">
    <name type="scientific">Chiloscyllium punctatum</name>
    <name type="common">Brownbanded bambooshark</name>
    <name type="synonym">Hemiscyllium punctatum</name>
    <dbReference type="NCBI Taxonomy" id="137246"/>
    <lineage>
        <taxon>Eukaryota</taxon>
        <taxon>Metazoa</taxon>
        <taxon>Chordata</taxon>
        <taxon>Craniata</taxon>
        <taxon>Vertebrata</taxon>
        <taxon>Chondrichthyes</taxon>
        <taxon>Elasmobranchii</taxon>
        <taxon>Galeomorphii</taxon>
        <taxon>Galeoidea</taxon>
        <taxon>Orectolobiformes</taxon>
        <taxon>Hemiscylliidae</taxon>
        <taxon>Chiloscyllium</taxon>
    </lineage>
</organism>
<protein>
    <recommendedName>
        <fullName evidence="5">MORN repeat-containing protein 1</fullName>
    </recommendedName>
</protein>
<evidence type="ECO:0000313" key="4">
    <source>
        <dbReference type="Proteomes" id="UP000287033"/>
    </source>
</evidence>
<sequence>MEVLQSSGRYVGDVKRQLRDGFGLYVYPNSFYQYEGEWKNGKKHGIGKFLMKGGSYYEGEFANGEIEGNGIRYWASSGNEYCGQFSQGELHGFGVLKYLDGTRYEGEFHYGVRTGHGALIDKEGQVYRGSFHNNKKQGEGEMYYKYGSHYQGDWVLDQRQGHGIMQYADGSLYEGQWRNDLFNGQGSMIHCSGVIYDGIWINGRPAAEASKLVILGEEIREVVEGCPFSVEVQLQNNKGELVKAESGRVLQILAGVKHVKLSPNVSDTFLEQEDLEESLFETPFGYTAINYPLMAYVPEPDKPVNSAEPSRSEVTAVRSLSIKDTSVNEAKLDFLPITGNIHGSLQGSQFTPTVEKESSAPPNQRTENGYVVFCNIAFALPPDNYSPLDELEKKPSKRLSSRTTVSQEKISESRSEVSIKLSGKSKKKQNVTDPQIVKPGDYVIMVKDVTTPPFLDRTLPPAFILLKVKPHKASKKSSRKEHQKVSNK</sequence>
<evidence type="ECO:0008006" key="5">
    <source>
        <dbReference type="Google" id="ProtNLM"/>
    </source>
</evidence>
<dbReference type="PANTHER" id="PTHR23084:SF263">
    <property type="entry name" value="MORN REPEAT-CONTAINING PROTEIN 1"/>
    <property type="match status" value="1"/>
</dbReference>
<dbReference type="STRING" id="137246.A0A401RLK0"/>
<reference evidence="3 4" key="1">
    <citation type="journal article" date="2018" name="Nat. Ecol. Evol.">
        <title>Shark genomes provide insights into elasmobranch evolution and the origin of vertebrates.</title>
        <authorList>
            <person name="Hara Y"/>
            <person name="Yamaguchi K"/>
            <person name="Onimaru K"/>
            <person name="Kadota M"/>
            <person name="Koyanagi M"/>
            <person name="Keeley SD"/>
            <person name="Tatsumi K"/>
            <person name="Tanaka K"/>
            <person name="Motone F"/>
            <person name="Kageyama Y"/>
            <person name="Nozu R"/>
            <person name="Adachi N"/>
            <person name="Nishimura O"/>
            <person name="Nakagawa R"/>
            <person name="Tanegashima C"/>
            <person name="Kiyatake I"/>
            <person name="Matsumoto R"/>
            <person name="Murakumo K"/>
            <person name="Nishida K"/>
            <person name="Terakita A"/>
            <person name="Kuratani S"/>
            <person name="Sato K"/>
            <person name="Hyodo S Kuraku.S."/>
        </authorList>
    </citation>
    <scope>NUCLEOTIDE SEQUENCE [LARGE SCALE GENOMIC DNA]</scope>
</reference>
<comment type="caution">
    <text evidence="3">The sequence shown here is derived from an EMBL/GenBank/DDBJ whole genome shotgun (WGS) entry which is preliminary data.</text>
</comment>
<dbReference type="Gene3D" id="2.20.110.10">
    <property type="entry name" value="Histone H3 K4-specific methyltransferase SET7/9 N-terminal domain"/>
    <property type="match status" value="4"/>
</dbReference>
<evidence type="ECO:0000256" key="1">
    <source>
        <dbReference type="ARBA" id="ARBA00022737"/>
    </source>
</evidence>
<keyword evidence="1" id="KW-0677">Repeat</keyword>
<accession>A0A401RLK0</accession>
<dbReference type="Proteomes" id="UP000287033">
    <property type="component" value="Unassembled WGS sequence"/>
</dbReference>
<evidence type="ECO:0000256" key="2">
    <source>
        <dbReference type="SAM" id="MobiDB-lite"/>
    </source>
</evidence>
<proteinExistence type="predicted"/>
<keyword evidence="4" id="KW-1185">Reference proteome</keyword>
<name>A0A401RLK0_CHIPU</name>
<dbReference type="OrthoDB" id="423343at2759"/>
<dbReference type="PANTHER" id="PTHR23084">
    <property type="entry name" value="PHOSPHATIDYLINOSITOL-4-PHOSPHATE 5-KINASE RELATED"/>
    <property type="match status" value="1"/>
</dbReference>
<feature type="region of interest" description="Disordered" evidence="2">
    <location>
        <begin position="388"/>
        <end position="433"/>
    </location>
</feature>
<evidence type="ECO:0000313" key="3">
    <source>
        <dbReference type="EMBL" id="GCC19033.1"/>
    </source>
</evidence>
<dbReference type="EMBL" id="BEZZ01001495">
    <property type="protein sequence ID" value="GCC19033.1"/>
    <property type="molecule type" value="Genomic_DNA"/>
</dbReference>
<dbReference type="SMART" id="SM00698">
    <property type="entry name" value="MORN"/>
    <property type="match status" value="8"/>
</dbReference>
<dbReference type="Pfam" id="PF02493">
    <property type="entry name" value="MORN"/>
    <property type="match status" value="8"/>
</dbReference>
<dbReference type="SUPFAM" id="SSF82185">
    <property type="entry name" value="Histone H3 K4-specific methyltransferase SET7/9 N-terminal domain"/>
    <property type="match status" value="2"/>
</dbReference>
<dbReference type="OMA" id="GEYVIMI"/>
<dbReference type="AlphaFoldDB" id="A0A401RLK0"/>
<gene>
    <name evidence="3" type="ORF">chiPu_0018181</name>
</gene>